<dbReference type="PANTHER" id="PTHR21210">
    <property type="entry name" value="TRNA (URACIL-O(2)-)-METHYLTRANSFERASE-RELATED"/>
    <property type="match status" value="1"/>
</dbReference>
<dbReference type="Pfam" id="PF07757">
    <property type="entry name" value="AdoMet_MTase"/>
    <property type="match status" value="2"/>
</dbReference>
<protein>
    <recommendedName>
        <fullName evidence="4 11">tRNA (uracil-O(2)-)-methyltransferase</fullName>
        <ecNumber evidence="3 11">2.1.1.211</ecNumber>
    </recommendedName>
</protein>
<dbReference type="InterPro" id="IPR011671">
    <property type="entry name" value="tRNA_uracil_MeTrfase"/>
</dbReference>
<name>A0AAE0TSZ6_9PEZI</name>
<evidence type="ECO:0000256" key="4">
    <source>
        <dbReference type="ARBA" id="ARBA00017788"/>
    </source>
</evidence>
<comment type="catalytic activity">
    <reaction evidence="10 11">
        <text>uridine(44) in tRNA(Ser) + S-adenosyl-L-methionine = 2'-O-methyluridine(44) in tRNA(Ser) + S-adenosyl-L-homocysteine + H(+)</text>
        <dbReference type="Rhea" id="RHEA:43100"/>
        <dbReference type="Rhea" id="RHEA-COMP:10339"/>
        <dbReference type="Rhea" id="RHEA-COMP:10340"/>
        <dbReference type="ChEBI" id="CHEBI:15378"/>
        <dbReference type="ChEBI" id="CHEBI:57856"/>
        <dbReference type="ChEBI" id="CHEBI:59789"/>
        <dbReference type="ChEBI" id="CHEBI:65315"/>
        <dbReference type="ChEBI" id="CHEBI:74478"/>
        <dbReference type="EC" id="2.1.1.211"/>
    </reaction>
</comment>
<feature type="region of interest" description="Disordered" evidence="12">
    <location>
        <begin position="1"/>
        <end position="34"/>
    </location>
</feature>
<reference evidence="13" key="1">
    <citation type="submission" date="2023-07" db="EMBL/GenBank/DDBJ databases">
        <title>Black Yeasts Isolated from many extreme environments.</title>
        <authorList>
            <person name="Coleine C."/>
            <person name="Stajich J.E."/>
            <person name="Selbmann L."/>
        </authorList>
    </citation>
    <scope>NUCLEOTIDE SEQUENCE</scope>
    <source>
        <strain evidence="13">CCFEE 5485</strain>
    </source>
</reference>
<dbReference type="GO" id="GO:0141101">
    <property type="term" value="F:tRNA(Ser) (uridine(44)-2'-O-)-methyltransferase activity"/>
    <property type="evidence" value="ECO:0007669"/>
    <property type="project" value="UniProtKB-EC"/>
</dbReference>
<feature type="region of interest" description="Disordered" evidence="12">
    <location>
        <begin position="296"/>
        <end position="320"/>
    </location>
</feature>
<evidence type="ECO:0000256" key="1">
    <source>
        <dbReference type="ARBA" id="ARBA00004496"/>
    </source>
</evidence>
<sequence>MANDHNEDPVANDPVSTPQPPHKSQAIDRTTTQPDLRLPDELWMTILEIPCSFPPEIFEQVMLNLIKNPNITSSHLFRADIFYDSGESGSHDGKPLYGYDLRRTMVRQLIPRNPQLDKALVQTCHLFQRWDGDEEVNVVLYIPHAQTENEMPFYHPAVSRVAFFHRWNHAAVEKKAAVSNGDDTPAPPAPGALSLSYALFPNTSLTPKLQRTALRLLQTIHKHGQGQQAGYKKRVHLDRIVPQKRYQDTYTRLKTKYGRLLAEQWVEVTDPGKHVFEDIGIAAFLVELWRNMHCPPRSQEGNDDSDEVDRHEEADQEGVKPQFPGFVDIGCGNGLLTFILLSEGYKGWGFDARERKTWSIFPKAIQEHLKQQLLVPRLLLDHHANNSNGNSTNPNSSAIDITSSWHDGTFPPETFIISNHADELTAWTPLLAYLNKSSFIAIPCCSHDLSGARFRAPSSTKSLAKEKNISTTPAVQGEALPDTRLPQQQQKLQNEHSRVDTALPTKSGTAETGSLSRTPAQKKMPSAYSSLCSYVGSLAEETGFRPQTEVLRIPSTRNLCIVGRYYRAPEARGHDRGNRTGFLNEEGEGEGDHDVNRRKVVVKDLVERELSRSLNTVSEDWIRRAEGLAKKPGSGH</sequence>
<comment type="caution">
    <text evidence="13">The sequence shown here is derived from an EMBL/GenBank/DDBJ whole genome shotgun (WGS) entry which is preliminary data.</text>
</comment>
<dbReference type="EC" id="2.1.1.211" evidence="3 11"/>
<proteinExistence type="inferred from homology"/>
<keyword evidence="7 11" id="KW-0808">Transferase</keyword>
<evidence type="ECO:0000256" key="10">
    <source>
        <dbReference type="ARBA" id="ARBA00047957"/>
    </source>
</evidence>
<evidence type="ECO:0000256" key="8">
    <source>
        <dbReference type="ARBA" id="ARBA00022691"/>
    </source>
</evidence>
<evidence type="ECO:0000256" key="9">
    <source>
        <dbReference type="ARBA" id="ARBA00022694"/>
    </source>
</evidence>
<evidence type="ECO:0000256" key="2">
    <source>
        <dbReference type="ARBA" id="ARBA00009056"/>
    </source>
</evidence>
<comment type="subcellular location">
    <subcellularLocation>
        <location evidence="1 11">Cytoplasm</location>
    </subcellularLocation>
</comment>
<evidence type="ECO:0000313" key="13">
    <source>
        <dbReference type="EMBL" id="KAK3671523.1"/>
    </source>
</evidence>
<keyword evidence="8 11" id="KW-0949">S-adenosyl-L-methionine</keyword>
<comment type="similarity">
    <text evidence="2 11">Belongs to the TRM44 family.</text>
</comment>
<keyword evidence="5 11" id="KW-0963">Cytoplasm</keyword>
<evidence type="ECO:0000256" key="12">
    <source>
        <dbReference type="SAM" id="MobiDB-lite"/>
    </source>
</evidence>
<evidence type="ECO:0000256" key="5">
    <source>
        <dbReference type="ARBA" id="ARBA00022490"/>
    </source>
</evidence>
<evidence type="ECO:0000256" key="11">
    <source>
        <dbReference type="RuleBase" id="RU368004"/>
    </source>
</evidence>
<keyword evidence="9 11" id="KW-0819">tRNA processing</keyword>
<evidence type="ECO:0000256" key="6">
    <source>
        <dbReference type="ARBA" id="ARBA00022603"/>
    </source>
</evidence>
<comment type="function">
    <text evidence="11">Adenosyl-L-methionine (AdoMet)-dependent tRNA (uracil-O(2)-)-methyltransferase.</text>
</comment>
<dbReference type="RefSeq" id="XP_064692207.1">
    <property type="nucleotide sequence ID" value="XM_064840327.1"/>
</dbReference>
<dbReference type="PANTHER" id="PTHR21210:SF0">
    <property type="entry name" value="TRNA (URACIL-O(2)-)-METHYLTRANSFERASE-RELATED"/>
    <property type="match status" value="1"/>
</dbReference>
<accession>A0AAE0TSZ6</accession>
<dbReference type="AlphaFoldDB" id="A0AAE0TSZ6"/>
<evidence type="ECO:0000256" key="7">
    <source>
        <dbReference type="ARBA" id="ARBA00022679"/>
    </source>
</evidence>
<gene>
    <name evidence="13" type="primary">TRM44</name>
    <name evidence="13" type="ORF">LTR78_008622</name>
</gene>
<dbReference type="GO" id="GO:0005737">
    <property type="term" value="C:cytoplasm"/>
    <property type="evidence" value="ECO:0007669"/>
    <property type="project" value="UniProtKB-SubCell"/>
</dbReference>
<keyword evidence="6 11" id="KW-0489">Methyltransferase</keyword>
<feature type="region of interest" description="Disordered" evidence="12">
    <location>
        <begin position="458"/>
        <end position="522"/>
    </location>
</feature>
<dbReference type="GeneID" id="89964875"/>
<dbReference type="Proteomes" id="UP001274830">
    <property type="component" value="Unassembled WGS sequence"/>
</dbReference>
<evidence type="ECO:0000313" key="14">
    <source>
        <dbReference type="Proteomes" id="UP001274830"/>
    </source>
</evidence>
<keyword evidence="14" id="KW-1185">Reference proteome</keyword>
<evidence type="ECO:0000256" key="3">
    <source>
        <dbReference type="ARBA" id="ARBA00012795"/>
    </source>
</evidence>
<dbReference type="GO" id="GO:0030488">
    <property type="term" value="P:tRNA methylation"/>
    <property type="evidence" value="ECO:0007669"/>
    <property type="project" value="UniProtKB-UniRule"/>
</dbReference>
<dbReference type="EMBL" id="JAUTXT010000042">
    <property type="protein sequence ID" value="KAK3671523.1"/>
    <property type="molecule type" value="Genomic_DNA"/>
</dbReference>
<organism evidence="13 14">
    <name type="scientific">Recurvomyces mirabilis</name>
    <dbReference type="NCBI Taxonomy" id="574656"/>
    <lineage>
        <taxon>Eukaryota</taxon>
        <taxon>Fungi</taxon>
        <taxon>Dikarya</taxon>
        <taxon>Ascomycota</taxon>
        <taxon>Pezizomycotina</taxon>
        <taxon>Dothideomycetes</taxon>
        <taxon>Dothideomycetidae</taxon>
        <taxon>Mycosphaerellales</taxon>
        <taxon>Teratosphaeriaceae</taxon>
        <taxon>Recurvomyces</taxon>
    </lineage>
</organism>
<feature type="compositionally biased region" description="Polar residues" evidence="12">
    <location>
        <begin position="504"/>
        <end position="519"/>
    </location>
</feature>